<dbReference type="PANTHER" id="PTHR13847">
    <property type="entry name" value="SARCOSINE DEHYDROGENASE-RELATED"/>
    <property type="match status" value="1"/>
</dbReference>
<dbReference type="Pfam" id="PF01266">
    <property type="entry name" value="DAO"/>
    <property type="match status" value="1"/>
</dbReference>
<evidence type="ECO:0000259" key="1">
    <source>
        <dbReference type="Pfam" id="PF01266"/>
    </source>
</evidence>
<sequence>MQDVKLYPTTTGQSWIELSPYKHHAFKDHAEIRDEYDYIVVGAGYGGQGAARHLAELHPDAKIGVFEAIRIGDNDSGKNAGFIIDVPHDFGDQGGSSFEENQKYFELNTFIINWMEQTIKDKGIEEIDWDHCGKYLACAETKSFKLMEHEISDLEKMGVSYEVVEGEDLYRRTGTRYYKKALYTEGTVLINPAEVLRALFSVMPDNVDVFEECPVMRIEENAPSGIVLRNGKKVKAKIVIVTGGPFIQEFGIVKNVFCPVLSYGAFTRQFTDEEMKHMEGVKPWGATAGHPAGTTVRFTRDNRIFVRNGFSFATDLTTSHQRIKRSIPKLRKAYENRYPELKHVNFEFIYGGMINMTMNNRPLMMQKFPTVFASACGEGAGVAKTSLMGYYLAEWVSGIQSENLEFLKKIATPNKLPPEPFLTMGAELRLMWEEFNAKTEI</sequence>
<feature type="domain" description="FAD dependent oxidoreductase" evidence="1">
    <location>
        <begin position="37"/>
        <end position="395"/>
    </location>
</feature>
<dbReference type="AlphaFoldDB" id="A0A1T4W2Y0"/>
<dbReference type="GO" id="GO:0005737">
    <property type="term" value="C:cytoplasm"/>
    <property type="evidence" value="ECO:0007669"/>
    <property type="project" value="TreeGrafter"/>
</dbReference>
<reference evidence="2 3" key="1">
    <citation type="submission" date="2017-02" db="EMBL/GenBank/DDBJ databases">
        <authorList>
            <person name="Peterson S.W."/>
        </authorList>
    </citation>
    <scope>NUCLEOTIDE SEQUENCE [LARGE SCALE GENOMIC DNA]</scope>
    <source>
        <strain evidence="2 3">DSM 16080</strain>
    </source>
</reference>
<dbReference type="PANTHER" id="PTHR13847:SF281">
    <property type="entry name" value="FAD DEPENDENT OXIDOREDUCTASE DOMAIN-CONTAINING PROTEIN"/>
    <property type="match status" value="1"/>
</dbReference>
<keyword evidence="3" id="KW-1185">Reference proteome</keyword>
<dbReference type="InterPro" id="IPR006076">
    <property type="entry name" value="FAD-dep_OxRdtase"/>
</dbReference>
<protein>
    <submittedName>
        <fullName evidence="2">Glycine/D-amino acid oxidase</fullName>
    </submittedName>
</protein>
<evidence type="ECO:0000313" key="3">
    <source>
        <dbReference type="Proteomes" id="UP000190027"/>
    </source>
</evidence>
<dbReference type="RefSeq" id="WP_078715728.1">
    <property type="nucleotide sequence ID" value="NZ_FUYC01000001.1"/>
</dbReference>
<dbReference type="STRING" id="1121449.SAMN02745704_00136"/>
<name>A0A1T4W2Y0_9BACT</name>
<dbReference type="EMBL" id="FUYC01000001">
    <property type="protein sequence ID" value="SKA71418.1"/>
    <property type="molecule type" value="Genomic_DNA"/>
</dbReference>
<dbReference type="Gene3D" id="3.30.9.10">
    <property type="entry name" value="D-Amino Acid Oxidase, subunit A, domain 2"/>
    <property type="match status" value="1"/>
</dbReference>
<dbReference type="InterPro" id="IPR036188">
    <property type="entry name" value="FAD/NAD-bd_sf"/>
</dbReference>
<accession>A0A1T4W2Y0</accession>
<evidence type="ECO:0000313" key="2">
    <source>
        <dbReference type="EMBL" id="SKA71418.1"/>
    </source>
</evidence>
<dbReference type="Gene3D" id="3.50.50.60">
    <property type="entry name" value="FAD/NAD(P)-binding domain"/>
    <property type="match status" value="1"/>
</dbReference>
<gene>
    <name evidence="2" type="ORF">SAMN02745704_00136</name>
</gene>
<organism evidence="2 3">
    <name type="scientific">Paucidesulfovibrio gracilis DSM 16080</name>
    <dbReference type="NCBI Taxonomy" id="1121449"/>
    <lineage>
        <taxon>Bacteria</taxon>
        <taxon>Pseudomonadati</taxon>
        <taxon>Thermodesulfobacteriota</taxon>
        <taxon>Desulfovibrionia</taxon>
        <taxon>Desulfovibrionales</taxon>
        <taxon>Desulfovibrionaceae</taxon>
        <taxon>Paucidesulfovibrio</taxon>
    </lineage>
</organism>
<dbReference type="Proteomes" id="UP000190027">
    <property type="component" value="Unassembled WGS sequence"/>
</dbReference>
<dbReference type="SUPFAM" id="SSF51905">
    <property type="entry name" value="FAD/NAD(P)-binding domain"/>
    <property type="match status" value="1"/>
</dbReference>
<proteinExistence type="predicted"/>
<dbReference type="OrthoDB" id="9342835at2"/>